<protein>
    <submittedName>
        <fullName evidence="2">Uncharacterized protein</fullName>
    </submittedName>
</protein>
<evidence type="ECO:0000313" key="2">
    <source>
        <dbReference type="EMBL" id="SFH59878.1"/>
    </source>
</evidence>
<evidence type="ECO:0000256" key="1">
    <source>
        <dbReference type="SAM" id="SignalP"/>
    </source>
</evidence>
<dbReference type="EMBL" id="FOQD01000001">
    <property type="protein sequence ID" value="SFH59878.1"/>
    <property type="molecule type" value="Genomic_DNA"/>
</dbReference>
<name>A0A1I3BC65_9PLAN</name>
<sequence>MRRQTLLHALCLSCLFLEATIGRAEEIVTVRAEDIGTSVQIIGRLGKPLETMMTIEGRWRYPTEVTKDGLPYFEVTHIDNQRLQKPLSFVHGSVVQVEWDTAKKRKPADMEIWKFRAFESARFPYGTSTHWADFYGVPVSSANEGDSPFASQLVVAMRTLSSELRQTDAIPAHPKK</sequence>
<keyword evidence="1" id="KW-0732">Signal</keyword>
<reference evidence="3" key="1">
    <citation type="submission" date="2016-10" db="EMBL/GenBank/DDBJ databases">
        <authorList>
            <person name="Varghese N."/>
            <person name="Submissions S."/>
        </authorList>
    </citation>
    <scope>NUCLEOTIDE SEQUENCE [LARGE SCALE GENOMIC DNA]</scope>
    <source>
        <strain evidence="3">DSM 26348</strain>
    </source>
</reference>
<gene>
    <name evidence="2" type="ORF">SAMN05421753_101371</name>
</gene>
<evidence type="ECO:0000313" key="3">
    <source>
        <dbReference type="Proteomes" id="UP000199518"/>
    </source>
</evidence>
<keyword evidence="3" id="KW-1185">Reference proteome</keyword>
<organism evidence="2 3">
    <name type="scientific">Planctomicrobium piriforme</name>
    <dbReference type="NCBI Taxonomy" id="1576369"/>
    <lineage>
        <taxon>Bacteria</taxon>
        <taxon>Pseudomonadati</taxon>
        <taxon>Planctomycetota</taxon>
        <taxon>Planctomycetia</taxon>
        <taxon>Planctomycetales</taxon>
        <taxon>Planctomycetaceae</taxon>
        <taxon>Planctomicrobium</taxon>
    </lineage>
</organism>
<accession>A0A1I3BC65</accession>
<dbReference type="AlphaFoldDB" id="A0A1I3BC65"/>
<dbReference type="RefSeq" id="WP_139228171.1">
    <property type="nucleotide sequence ID" value="NZ_FOQD01000001.1"/>
</dbReference>
<proteinExistence type="predicted"/>
<dbReference type="Proteomes" id="UP000199518">
    <property type="component" value="Unassembled WGS sequence"/>
</dbReference>
<feature type="signal peptide" evidence="1">
    <location>
        <begin position="1"/>
        <end position="24"/>
    </location>
</feature>
<feature type="chain" id="PRO_5011744634" evidence="1">
    <location>
        <begin position="25"/>
        <end position="176"/>
    </location>
</feature>